<dbReference type="Gene3D" id="3.10.100.10">
    <property type="entry name" value="Mannose-Binding Protein A, subunit A"/>
    <property type="match status" value="1"/>
</dbReference>
<dbReference type="PANTHER" id="PTHR22803">
    <property type="entry name" value="MANNOSE, PHOSPHOLIPASE, LECTIN RECEPTOR RELATED"/>
    <property type="match status" value="1"/>
</dbReference>
<proteinExistence type="predicted"/>
<dbReference type="Pfam" id="PF13585">
    <property type="entry name" value="CHU_C"/>
    <property type="match status" value="1"/>
</dbReference>
<dbReference type="AlphaFoldDB" id="A3XIQ5"/>
<keyword evidence="1" id="KW-0732">Signal</keyword>
<dbReference type="InterPro" id="IPR026341">
    <property type="entry name" value="T9SS_type_B"/>
</dbReference>
<evidence type="ECO:0000313" key="4">
    <source>
        <dbReference type="Proteomes" id="UP000001601"/>
    </source>
</evidence>
<comment type="caution">
    <text evidence="3">The sequence shown here is derived from an EMBL/GenBank/DDBJ whole genome shotgun (WGS) entry which is preliminary data.</text>
</comment>
<evidence type="ECO:0000256" key="1">
    <source>
        <dbReference type="SAM" id="SignalP"/>
    </source>
</evidence>
<reference evidence="3 4" key="1">
    <citation type="journal article" date="2007" name="Nature">
        <title>Light stimulates growth of proteorhodopsin-containing marine Flavobacteria.</title>
        <authorList>
            <person name="Gomez-Consarnau L."/>
            <person name="Gonzalez J.M."/>
            <person name="Coll-Llado M."/>
            <person name="Gourdon P."/>
            <person name="Pascher T."/>
            <person name="Neutze R."/>
            <person name="Pedros-Alio C."/>
            <person name="Pinhassi J."/>
        </authorList>
    </citation>
    <scope>NUCLEOTIDE SEQUENCE [LARGE SCALE GENOMIC DNA]</scope>
    <source>
        <strain evidence="3 4">MED217</strain>
    </source>
</reference>
<organism evidence="3 4">
    <name type="scientific">Leeuwenhoekiella blandensis (strain CECT 7118 / CCUG 51940 / KCTC 22103 / MED217)</name>
    <name type="common">Flavobacterium sp. (strain MED217)</name>
    <dbReference type="NCBI Taxonomy" id="398720"/>
    <lineage>
        <taxon>Bacteria</taxon>
        <taxon>Pseudomonadati</taxon>
        <taxon>Bacteroidota</taxon>
        <taxon>Flavobacteriia</taxon>
        <taxon>Flavobacteriales</taxon>
        <taxon>Flavobacteriaceae</taxon>
        <taxon>Leeuwenhoekiella</taxon>
    </lineage>
</organism>
<keyword evidence="4" id="KW-1185">Reference proteome</keyword>
<dbReference type="SUPFAM" id="SSF56436">
    <property type="entry name" value="C-type lectin-like"/>
    <property type="match status" value="1"/>
</dbReference>
<name>A3XIQ5_LEEBM</name>
<dbReference type="Proteomes" id="UP000001601">
    <property type="component" value="Unassembled WGS sequence"/>
</dbReference>
<dbReference type="CDD" id="cd03603">
    <property type="entry name" value="CLECT_VCBS"/>
    <property type="match status" value="1"/>
</dbReference>
<gene>
    <name evidence="3" type="ORF">MED217_06022</name>
</gene>
<dbReference type="NCBIfam" id="TIGR04131">
    <property type="entry name" value="Bac_Flav_CTERM"/>
    <property type="match status" value="1"/>
</dbReference>
<dbReference type="InterPro" id="IPR044023">
    <property type="entry name" value="Ig_7"/>
</dbReference>
<dbReference type="InterPro" id="IPR034007">
    <property type="entry name" value="CTLD_bac"/>
</dbReference>
<dbReference type="InterPro" id="IPR016186">
    <property type="entry name" value="C-type_lectin-like/link_sf"/>
</dbReference>
<dbReference type="HOGENOM" id="CLU_362871_0_0_10"/>
<dbReference type="InterPro" id="IPR001304">
    <property type="entry name" value="C-type_lectin-like"/>
</dbReference>
<dbReference type="InterPro" id="IPR050111">
    <property type="entry name" value="C-type_lectin/snaclec_domain"/>
</dbReference>
<feature type="signal peptide" evidence="1">
    <location>
        <begin position="1"/>
        <end position="23"/>
    </location>
</feature>
<dbReference type="eggNOG" id="COG3291">
    <property type="taxonomic scope" value="Bacteria"/>
</dbReference>
<dbReference type="STRING" id="398720.MED217_06022"/>
<dbReference type="InterPro" id="IPR016187">
    <property type="entry name" value="CTDL_fold"/>
</dbReference>
<accession>A3XIQ5</accession>
<dbReference type="RefSeq" id="WP_009779588.1">
    <property type="nucleotide sequence ID" value="NZ_CH672395.1"/>
</dbReference>
<evidence type="ECO:0000313" key="3">
    <source>
        <dbReference type="EMBL" id="EAQ50566.1"/>
    </source>
</evidence>
<dbReference type="Pfam" id="PF19081">
    <property type="entry name" value="Ig_7"/>
    <property type="match status" value="1"/>
</dbReference>
<dbReference type="OrthoDB" id="9765926at2"/>
<evidence type="ECO:0000259" key="2">
    <source>
        <dbReference type="PROSITE" id="PS50041"/>
    </source>
</evidence>
<dbReference type="PROSITE" id="PS50041">
    <property type="entry name" value="C_TYPE_LECTIN_2"/>
    <property type="match status" value="1"/>
</dbReference>
<dbReference type="EMBL" id="AANC01000002">
    <property type="protein sequence ID" value="EAQ50566.1"/>
    <property type="molecule type" value="Genomic_DNA"/>
</dbReference>
<feature type="chain" id="PRO_5002663592" evidence="1">
    <location>
        <begin position="24"/>
        <end position="832"/>
    </location>
</feature>
<protein>
    <submittedName>
        <fullName evidence="3">VCBS</fullName>
    </submittedName>
</protein>
<sequence length="832" mass="89647">MIQLPKHLKILCCFAFFTWTLFAQNPELTASGDQIYCPQSRIPIVTDFDLVNNGGTVINALYVQISSGYEQGTDLLELNASFPNITSAFDASAGKLTMSFSSGITTSEIINAVKAVTYSNSQANVSGAREFSITIGEANYLPSSGHYYEYVADNLITWQDARADAQARTYYGLQGYLATITSLDEAVLCGEQTQGAGWIGGTDEAEEGVWKWVTGPEGLAGGVEFWRGGPGGTTTTFAYWNSGEPNNTNGGEDYAHITAPGIGIEGSWNDLRTTGETSPDFQAKGYIVEYGGMPGDPELQIAASTTVRIPVTTATGDSRCGAGTVNLTATTTTGILNWYDAPTGGNLVHTGANFNPSISTTTNFYLAGEAPGCSTGIRRTVVAEVLPEVNTPGQITFSNCDEDGTPDGFTDFNLNSIIPQLTTNTAVDVVFYSTRFDADTNSGSNVLAGVYNNASGNTIYAYASNASGCFHVTEVNLQVSTTSFPDSFSYTLTTCDADEVADGMATFDLTQASSAMLNQFPAGQNLSVSYFRNETDALLEQNEILPQDSYRNEIADEQILFVRVDNADSGSCFGVGPHLRLVVEPVPQFEVLNEGKFCSNASSFTLETSNAQDVYDYVWQDAAGTIVGTTPQITVNQPGVYSVQAFTSYGCTSVVKSIKVIASEAATITGDNIEVIQENGRNQIRVLDPSLLGVGAYEYALGDAIGFYQDAPVFDDVTPGFHTLFIRDKNGCGLSSIEVAVLGFPEYFTPNNDGYHDRWGSLGLDASLYTQVRIEIFNRFGKLLKTLHTFDASWDGSTRDQPLPSDEYWYKVKLTRNDGSISTHSGHFTLKR</sequence>
<feature type="domain" description="C-type lectin" evidence="2">
    <location>
        <begin position="143"/>
        <end position="270"/>
    </location>
</feature>